<protein>
    <submittedName>
        <fullName evidence="1">Unannotated protein</fullName>
    </submittedName>
</protein>
<reference evidence="1" key="1">
    <citation type="submission" date="2020-05" db="EMBL/GenBank/DDBJ databases">
        <authorList>
            <person name="Chiriac C."/>
            <person name="Salcher M."/>
            <person name="Ghai R."/>
            <person name="Kavagutti S V."/>
        </authorList>
    </citation>
    <scope>NUCLEOTIDE SEQUENCE</scope>
</reference>
<name>A0A6J6MUM9_9ZZZZ</name>
<accession>A0A6J6MUM9</accession>
<gene>
    <name evidence="1" type="ORF">UFOPK2292_01186</name>
</gene>
<organism evidence="1">
    <name type="scientific">freshwater metagenome</name>
    <dbReference type="NCBI Taxonomy" id="449393"/>
    <lineage>
        <taxon>unclassified sequences</taxon>
        <taxon>metagenomes</taxon>
        <taxon>ecological metagenomes</taxon>
    </lineage>
</organism>
<dbReference type="AlphaFoldDB" id="A0A6J6MUM9"/>
<proteinExistence type="predicted"/>
<evidence type="ECO:0000313" key="1">
    <source>
        <dbReference type="EMBL" id="CAB4677399.1"/>
    </source>
</evidence>
<sequence>MAEAFNPLEMIARFRDRAASVKRRPLPPVAGEERQHFLAQAQSDFQDFAMLGDAVATIEDGVLTLKIDLRAPEKSK</sequence>
<dbReference type="EMBL" id="CAEZWU010000202">
    <property type="protein sequence ID" value="CAB4677399.1"/>
    <property type="molecule type" value="Genomic_DNA"/>
</dbReference>